<reference evidence="2" key="2">
    <citation type="journal article" date="2024" name="Plant">
        <title>Genomic evolution and insights into agronomic trait innovations of Sesamum species.</title>
        <authorList>
            <person name="Miao H."/>
            <person name="Wang L."/>
            <person name="Qu L."/>
            <person name="Liu H."/>
            <person name="Sun Y."/>
            <person name="Le M."/>
            <person name="Wang Q."/>
            <person name="Wei S."/>
            <person name="Zheng Y."/>
            <person name="Lin W."/>
            <person name="Duan Y."/>
            <person name="Cao H."/>
            <person name="Xiong S."/>
            <person name="Wang X."/>
            <person name="Wei L."/>
            <person name="Li C."/>
            <person name="Ma Q."/>
            <person name="Ju M."/>
            <person name="Zhao R."/>
            <person name="Li G."/>
            <person name="Mu C."/>
            <person name="Tian Q."/>
            <person name="Mei H."/>
            <person name="Zhang T."/>
            <person name="Gao T."/>
            <person name="Zhang H."/>
        </authorList>
    </citation>
    <scope>NUCLEOTIDE SEQUENCE</scope>
    <source>
        <strain evidence="2">3651</strain>
    </source>
</reference>
<dbReference type="EMBL" id="JACGWO010000007">
    <property type="protein sequence ID" value="KAK4422123.1"/>
    <property type="molecule type" value="Genomic_DNA"/>
</dbReference>
<keyword evidence="3" id="KW-1185">Reference proteome</keyword>
<evidence type="ECO:0000313" key="1">
    <source>
        <dbReference type="EMBL" id="KAK4422123.1"/>
    </source>
</evidence>
<dbReference type="AlphaFoldDB" id="A0AAE1Y2Y9"/>
<gene>
    <name evidence="1" type="ORF">Salat_1794600</name>
    <name evidence="2" type="ORF">Salat_1795100</name>
</gene>
<sequence>MEAQREFSGCPAEAQHTALLRKIQGLSAWPSVSWCAAQQSEMMVLSAAQCKIWPISLFFLQEKSRPEAQEIQQMPYVIQSLGPLVQMAQAARPSSESVEEAQGVIALSS</sequence>
<evidence type="ECO:0000313" key="3">
    <source>
        <dbReference type="Proteomes" id="UP001293254"/>
    </source>
</evidence>
<reference evidence="2" key="1">
    <citation type="submission" date="2020-06" db="EMBL/GenBank/DDBJ databases">
        <authorList>
            <person name="Li T."/>
            <person name="Hu X."/>
            <person name="Zhang T."/>
            <person name="Song X."/>
            <person name="Zhang H."/>
            <person name="Dai N."/>
            <person name="Sheng W."/>
            <person name="Hou X."/>
            <person name="Wei L."/>
        </authorList>
    </citation>
    <scope>NUCLEOTIDE SEQUENCE</scope>
    <source>
        <strain evidence="2">3651</strain>
        <tissue evidence="2">Leaf</tissue>
    </source>
</reference>
<accession>A0AAE1Y2Y9</accession>
<organism evidence="2 3">
    <name type="scientific">Sesamum alatum</name>
    <dbReference type="NCBI Taxonomy" id="300844"/>
    <lineage>
        <taxon>Eukaryota</taxon>
        <taxon>Viridiplantae</taxon>
        <taxon>Streptophyta</taxon>
        <taxon>Embryophyta</taxon>
        <taxon>Tracheophyta</taxon>
        <taxon>Spermatophyta</taxon>
        <taxon>Magnoliopsida</taxon>
        <taxon>eudicotyledons</taxon>
        <taxon>Gunneridae</taxon>
        <taxon>Pentapetalae</taxon>
        <taxon>asterids</taxon>
        <taxon>lamiids</taxon>
        <taxon>Lamiales</taxon>
        <taxon>Pedaliaceae</taxon>
        <taxon>Sesamum</taxon>
    </lineage>
</organism>
<evidence type="ECO:0000313" key="2">
    <source>
        <dbReference type="EMBL" id="KAK4422128.1"/>
    </source>
</evidence>
<protein>
    <submittedName>
        <fullName evidence="2">Uncharacterized protein</fullName>
    </submittedName>
</protein>
<proteinExistence type="predicted"/>
<dbReference type="Proteomes" id="UP001293254">
    <property type="component" value="Unassembled WGS sequence"/>
</dbReference>
<dbReference type="EMBL" id="JACGWO010000007">
    <property type="protein sequence ID" value="KAK4422128.1"/>
    <property type="molecule type" value="Genomic_DNA"/>
</dbReference>
<comment type="caution">
    <text evidence="2">The sequence shown here is derived from an EMBL/GenBank/DDBJ whole genome shotgun (WGS) entry which is preliminary data.</text>
</comment>
<name>A0AAE1Y2Y9_9LAMI</name>